<dbReference type="Proteomes" id="UP000562395">
    <property type="component" value="Unassembled WGS sequence"/>
</dbReference>
<dbReference type="InterPro" id="IPR019243">
    <property type="entry name" value="DUF2202"/>
</dbReference>
<proteinExistence type="predicted"/>
<dbReference type="RefSeq" id="WP_183614498.1">
    <property type="nucleotide sequence ID" value="NZ_JACICY010000009.1"/>
</dbReference>
<protein>
    <submittedName>
        <fullName evidence="1">Rubrerythrin</fullName>
    </submittedName>
</protein>
<dbReference type="AlphaFoldDB" id="A0A7W6EXE8"/>
<dbReference type="EMBL" id="JACICY010000009">
    <property type="protein sequence ID" value="MBB3861995.1"/>
    <property type="molecule type" value="Genomic_DNA"/>
</dbReference>
<keyword evidence="2" id="KW-1185">Reference proteome</keyword>
<dbReference type="InterPro" id="IPR009078">
    <property type="entry name" value="Ferritin-like_SF"/>
</dbReference>
<reference evidence="1 2" key="1">
    <citation type="submission" date="2020-08" db="EMBL/GenBank/DDBJ databases">
        <title>Genomic Encyclopedia of Type Strains, Phase IV (KMG-IV): sequencing the most valuable type-strain genomes for metagenomic binning, comparative biology and taxonomic classification.</title>
        <authorList>
            <person name="Goeker M."/>
        </authorList>
    </citation>
    <scope>NUCLEOTIDE SEQUENCE [LARGE SCALE GENOMIC DNA]</scope>
    <source>
        <strain evidence="1 2">DSM 14552</strain>
    </source>
</reference>
<dbReference type="InterPro" id="IPR012347">
    <property type="entry name" value="Ferritin-like"/>
</dbReference>
<gene>
    <name evidence="1" type="ORF">GGQ88_003289</name>
</gene>
<organism evidence="1 2">
    <name type="scientific">Novosphingobium hassiacum</name>
    <dbReference type="NCBI Taxonomy" id="173676"/>
    <lineage>
        <taxon>Bacteria</taxon>
        <taxon>Pseudomonadati</taxon>
        <taxon>Pseudomonadota</taxon>
        <taxon>Alphaproteobacteria</taxon>
        <taxon>Sphingomonadales</taxon>
        <taxon>Sphingomonadaceae</taxon>
        <taxon>Novosphingobium</taxon>
    </lineage>
</organism>
<evidence type="ECO:0000313" key="2">
    <source>
        <dbReference type="Proteomes" id="UP000562395"/>
    </source>
</evidence>
<comment type="caution">
    <text evidence="1">The sequence shown here is derived from an EMBL/GenBank/DDBJ whole genome shotgun (WGS) entry which is preliminary data.</text>
</comment>
<sequence length="148" mass="16227">MAKPDIAAILNEALEDERKAEATYAAIIERFGPVRPFINIVDAETRHSRALERQMERLGITIPANLWMGQGSAPNSLTAACEAAVVGEIENIALYDRLLPLVQDPTARSVLENLQSASRDNHLPAFRRCLTREQGEATLGGGHGRRGR</sequence>
<dbReference type="SUPFAM" id="SSF47240">
    <property type="entry name" value="Ferritin-like"/>
    <property type="match status" value="1"/>
</dbReference>
<name>A0A7W6EXE8_9SPHN</name>
<accession>A0A7W6EXE8</accession>
<evidence type="ECO:0000313" key="1">
    <source>
        <dbReference type="EMBL" id="MBB3861995.1"/>
    </source>
</evidence>
<dbReference type="CDD" id="cd01048">
    <property type="entry name" value="Ferritin_like_AB2"/>
    <property type="match status" value="1"/>
</dbReference>
<dbReference type="Gene3D" id="1.20.1260.10">
    <property type="match status" value="1"/>
</dbReference>